<dbReference type="Pfam" id="PF01725">
    <property type="entry name" value="Ham1p_like"/>
    <property type="match status" value="1"/>
</dbReference>
<dbReference type="EMBL" id="PIET01002596">
    <property type="protein sequence ID" value="PLM42562.1"/>
    <property type="molecule type" value="Genomic_DNA"/>
</dbReference>
<dbReference type="GO" id="GO:0047429">
    <property type="term" value="F:nucleoside triphosphate diphosphatase activity"/>
    <property type="evidence" value="ECO:0007669"/>
    <property type="project" value="InterPro"/>
</dbReference>
<dbReference type="PANTHER" id="PTHR11067">
    <property type="entry name" value="INOSINE TRIPHOSPHATE PYROPHOSPHATASE/HAM1 PROTEIN"/>
    <property type="match status" value="1"/>
</dbReference>
<sequence length="116" mass="13200">YIESLNGFPGGLTQIFWDKLQADKFSQLLGTSENPRLVAKTIIGYCDSMKIYIFEGETQGTISPVPKGPRDFQWDCIFIPDGESETFAEMGDRKNEISMRKKAFDKFKEYLLEGGK</sequence>
<dbReference type="Proteomes" id="UP000234661">
    <property type="component" value="Unassembled WGS sequence"/>
</dbReference>
<reference evidence="4 5" key="2">
    <citation type="submission" date="2018-01" db="EMBL/GenBank/DDBJ databases">
        <title>Genomic study of Klebsiella pneumoniae.</title>
        <authorList>
            <person name="Yang Y."/>
            <person name="Bicalho R."/>
        </authorList>
    </citation>
    <scope>NUCLEOTIDE SEQUENCE [LARGE SCALE GENOMIC DNA]</scope>
    <source>
        <strain evidence="4 5">A2</strain>
    </source>
</reference>
<dbReference type="GO" id="GO:0009143">
    <property type="term" value="P:nucleoside triphosphate catabolic process"/>
    <property type="evidence" value="ECO:0007669"/>
    <property type="project" value="InterPro"/>
</dbReference>
<organism evidence="4 5">
    <name type="scientific">Klebsiella michiganensis</name>
    <dbReference type="NCBI Taxonomy" id="1134687"/>
    <lineage>
        <taxon>Bacteria</taxon>
        <taxon>Pseudomonadati</taxon>
        <taxon>Pseudomonadota</taxon>
        <taxon>Gammaproteobacteria</taxon>
        <taxon>Enterobacterales</taxon>
        <taxon>Enterobacteriaceae</taxon>
        <taxon>Klebsiella/Raoultella group</taxon>
        <taxon>Klebsiella</taxon>
    </lineage>
</organism>
<evidence type="ECO:0000313" key="5">
    <source>
        <dbReference type="Proteomes" id="UP000234661"/>
    </source>
</evidence>
<evidence type="ECO:0000313" key="4">
    <source>
        <dbReference type="EMBL" id="PLM42562.1"/>
    </source>
</evidence>
<keyword evidence="2" id="KW-0378">Hydrolase</keyword>
<dbReference type="SUPFAM" id="SSF52972">
    <property type="entry name" value="ITPase-like"/>
    <property type="match status" value="1"/>
</dbReference>
<evidence type="ECO:0000256" key="1">
    <source>
        <dbReference type="ARBA" id="ARBA00008023"/>
    </source>
</evidence>
<dbReference type="PANTHER" id="PTHR11067:SF9">
    <property type="entry name" value="INOSINE TRIPHOSPHATE PYROPHOSPHATASE"/>
    <property type="match status" value="1"/>
</dbReference>
<proteinExistence type="inferred from homology"/>
<feature type="non-terminal residue" evidence="4">
    <location>
        <position position="1"/>
    </location>
</feature>
<keyword evidence="3" id="KW-0546">Nucleotide metabolism</keyword>
<comment type="similarity">
    <text evidence="1">Belongs to the HAM1 NTPase family.</text>
</comment>
<reference evidence="4 5" key="1">
    <citation type="submission" date="2017-11" db="EMBL/GenBank/DDBJ databases">
        <authorList>
            <person name="Han C.G."/>
        </authorList>
    </citation>
    <scope>NUCLEOTIDE SEQUENCE [LARGE SCALE GENOMIC DNA]</scope>
    <source>
        <strain evidence="4 5">A2</strain>
    </source>
</reference>
<evidence type="ECO:0000256" key="3">
    <source>
        <dbReference type="ARBA" id="ARBA00023080"/>
    </source>
</evidence>
<dbReference type="GO" id="GO:0005737">
    <property type="term" value="C:cytoplasm"/>
    <property type="evidence" value="ECO:0007669"/>
    <property type="project" value="TreeGrafter"/>
</dbReference>
<name>A0A2J4XVV1_9ENTR</name>
<evidence type="ECO:0000256" key="2">
    <source>
        <dbReference type="ARBA" id="ARBA00022801"/>
    </source>
</evidence>
<dbReference type="AlphaFoldDB" id="A0A2J4XVV1"/>
<dbReference type="GO" id="GO:0009117">
    <property type="term" value="P:nucleotide metabolic process"/>
    <property type="evidence" value="ECO:0007669"/>
    <property type="project" value="UniProtKB-KW"/>
</dbReference>
<comment type="caution">
    <text evidence="4">The sequence shown here is derived from an EMBL/GenBank/DDBJ whole genome shotgun (WGS) entry which is preliminary data.</text>
</comment>
<dbReference type="InterPro" id="IPR002637">
    <property type="entry name" value="RdgB/HAM1"/>
</dbReference>
<dbReference type="Gene3D" id="3.90.950.10">
    <property type="match status" value="1"/>
</dbReference>
<dbReference type="InterPro" id="IPR029001">
    <property type="entry name" value="ITPase-like_fam"/>
</dbReference>
<gene>
    <name evidence="4" type="ORF">CWM85_40590</name>
</gene>
<protein>
    <submittedName>
        <fullName evidence="4">Non-canonical purine NTP pyrophosphatase</fullName>
    </submittedName>
</protein>
<accession>A0A2J4XVV1</accession>